<organism evidence="1 2">
    <name type="scientific">Brevibacillus fluminis</name>
    <dbReference type="NCBI Taxonomy" id="511487"/>
    <lineage>
        <taxon>Bacteria</taxon>
        <taxon>Bacillati</taxon>
        <taxon>Bacillota</taxon>
        <taxon>Bacilli</taxon>
        <taxon>Bacillales</taxon>
        <taxon>Paenibacillaceae</taxon>
        <taxon>Brevibacillus</taxon>
    </lineage>
</organism>
<keyword evidence="2" id="KW-1185">Reference proteome</keyword>
<evidence type="ECO:0000313" key="2">
    <source>
        <dbReference type="Proteomes" id="UP000271031"/>
    </source>
</evidence>
<sequence>MQWIWDDVEKWEELRPYVDTALLPSYYYDENVDIPEHVLRMGYLMKLAVAVEQRLKGRVLLYPLTYQTGEKGGAWKVPGSFGYYFILRFTGHSLLPEATDAEAKVEILTVGDEDLESSVRFDITVDVLCQTILKNWQGNR</sequence>
<reference evidence="1 2" key="1">
    <citation type="submission" date="2018-10" db="EMBL/GenBank/DDBJ databases">
        <title>Phylogenomics of Brevibacillus.</title>
        <authorList>
            <person name="Dunlap C."/>
        </authorList>
    </citation>
    <scope>NUCLEOTIDE SEQUENCE [LARGE SCALE GENOMIC DNA]</scope>
    <source>
        <strain evidence="1 2">JCM 15716</strain>
    </source>
</reference>
<dbReference type="RefSeq" id="WP_122920736.1">
    <property type="nucleotide sequence ID" value="NZ_RHHQ01000022.1"/>
</dbReference>
<evidence type="ECO:0000313" key="1">
    <source>
        <dbReference type="EMBL" id="RNB81652.1"/>
    </source>
</evidence>
<proteinExistence type="predicted"/>
<dbReference type="InterPro" id="IPR019615">
    <property type="entry name" value="DUF2487"/>
</dbReference>
<dbReference type="AlphaFoldDB" id="A0A3M8D0T6"/>
<dbReference type="Proteomes" id="UP000271031">
    <property type="component" value="Unassembled WGS sequence"/>
</dbReference>
<comment type="caution">
    <text evidence="1">The sequence shown here is derived from an EMBL/GenBank/DDBJ whole genome shotgun (WGS) entry which is preliminary data.</text>
</comment>
<accession>A0A3M8D0T6</accession>
<dbReference type="Pfam" id="PF10673">
    <property type="entry name" value="DUF2487"/>
    <property type="match status" value="1"/>
</dbReference>
<dbReference type="EMBL" id="RHHQ01000022">
    <property type="protein sequence ID" value="RNB81652.1"/>
    <property type="molecule type" value="Genomic_DNA"/>
</dbReference>
<dbReference type="OrthoDB" id="2678750at2"/>
<protein>
    <submittedName>
        <fullName evidence="1">DUF2487 family protein</fullName>
    </submittedName>
</protein>
<name>A0A3M8D0T6_9BACL</name>
<gene>
    <name evidence="1" type="ORF">EDM56_25390</name>
</gene>